<reference evidence="3 4" key="1">
    <citation type="submission" date="2019-06" db="EMBL/GenBank/DDBJ databases">
        <title>New taxonomy in bacterial strain CC-CFT640, isolated from vineyard.</title>
        <authorList>
            <person name="Lin S.-Y."/>
            <person name="Tsai C.-F."/>
            <person name="Young C.-C."/>
        </authorList>
    </citation>
    <scope>NUCLEOTIDE SEQUENCE [LARGE SCALE GENOMIC DNA]</scope>
    <source>
        <strain evidence="3 4">CC-CFT640</strain>
    </source>
</reference>
<dbReference type="PANTHER" id="PTHR33164:SF5">
    <property type="entry name" value="ORGANIC HYDROPEROXIDE RESISTANCE TRANSCRIPTIONAL REGULATOR"/>
    <property type="match status" value="1"/>
</dbReference>
<dbReference type="EMBL" id="VDUZ01000068">
    <property type="protein sequence ID" value="TXL69953.1"/>
    <property type="molecule type" value="Genomic_DNA"/>
</dbReference>
<dbReference type="GO" id="GO:0006950">
    <property type="term" value="P:response to stress"/>
    <property type="evidence" value="ECO:0007669"/>
    <property type="project" value="TreeGrafter"/>
</dbReference>
<dbReference type="GO" id="GO:0005737">
    <property type="term" value="C:cytoplasm"/>
    <property type="evidence" value="ECO:0007669"/>
    <property type="project" value="UniProtKB-SubCell"/>
</dbReference>
<dbReference type="InterPro" id="IPR000835">
    <property type="entry name" value="HTH_MarR-typ"/>
</dbReference>
<evidence type="ECO:0000259" key="2">
    <source>
        <dbReference type="PROSITE" id="PS50995"/>
    </source>
</evidence>
<dbReference type="SUPFAM" id="SSF46785">
    <property type="entry name" value="Winged helix' DNA-binding domain"/>
    <property type="match status" value="1"/>
</dbReference>
<protein>
    <submittedName>
        <fullName evidence="3">MarR family transcriptional regulator</fullName>
    </submittedName>
</protein>
<dbReference type="InterPro" id="IPR036388">
    <property type="entry name" value="WH-like_DNA-bd_sf"/>
</dbReference>
<dbReference type="GO" id="GO:0003700">
    <property type="term" value="F:DNA-binding transcription factor activity"/>
    <property type="evidence" value="ECO:0007669"/>
    <property type="project" value="InterPro"/>
</dbReference>
<dbReference type="InterPro" id="IPR036390">
    <property type="entry name" value="WH_DNA-bd_sf"/>
</dbReference>
<dbReference type="SMART" id="SM00347">
    <property type="entry name" value="HTH_MARR"/>
    <property type="match status" value="1"/>
</dbReference>
<dbReference type="OrthoDB" id="5522755at2"/>
<dbReference type="InterPro" id="IPR039422">
    <property type="entry name" value="MarR/SlyA-like"/>
</dbReference>
<dbReference type="Gene3D" id="1.10.10.10">
    <property type="entry name" value="Winged helix-like DNA-binding domain superfamily/Winged helix DNA-binding domain"/>
    <property type="match status" value="1"/>
</dbReference>
<dbReference type="AlphaFoldDB" id="A0A5C8P883"/>
<dbReference type="Pfam" id="PF12802">
    <property type="entry name" value="MarR_2"/>
    <property type="match status" value="1"/>
</dbReference>
<dbReference type="RefSeq" id="WP_147851989.1">
    <property type="nucleotide sequence ID" value="NZ_VDUZ01000068.1"/>
</dbReference>
<organism evidence="3 4">
    <name type="scientific">Vineibacter terrae</name>
    <dbReference type="NCBI Taxonomy" id="2586908"/>
    <lineage>
        <taxon>Bacteria</taxon>
        <taxon>Pseudomonadati</taxon>
        <taxon>Pseudomonadota</taxon>
        <taxon>Alphaproteobacteria</taxon>
        <taxon>Hyphomicrobiales</taxon>
        <taxon>Vineibacter</taxon>
    </lineage>
</organism>
<dbReference type="Proteomes" id="UP000321638">
    <property type="component" value="Unassembled WGS sequence"/>
</dbReference>
<evidence type="ECO:0000313" key="3">
    <source>
        <dbReference type="EMBL" id="TXL69953.1"/>
    </source>
</evidence>
<dbReference type="PROSITE" id="PS50995">
    <property type="entry name" value="HTH_MARR_2"/>
    <property type="match status" value="1"/>
</dbReference>
<dbReference type="PANTHER" id="PTHR33164">
    <property type="entry name" value="TRANSCRIPTIONAL REGULATOR, MARR FAMILY"/>
    <property type="match status" value="1"/>
</dbReference>
<comment type="subcellular location">
    <subcellularLocation>
        <location evidence="1">Cytoplasm</location>
    </subcellularLocation>
</comment>
<evidence type="ECO:0000313" key="4">
    <source>
        <dbReference type="Proteomes" id="UP000321638"/>
    </source>
</evidence>
<gene>
    <name evidence="3" type="ORF">FHP25_36730</name>
</gene>
<accession>A0A5C8P883</accession>
<sequence length="186" mass="20046">MAGDRVFDLIERLGALLRSELRRLGAPHGLEPVHLQALAYLARANRYSDTPIAVAEFLGLTKGNVSQRLIALEKAGMLLRRPDRDDARVVHLAPTAKAQALLAALSPPPGWRAAMAASGADTARLEAGLTGLLSALQQANGRRTFGQCRGCRFLQHVGNTFTCGLTRDPLEPDHTLLLCREHEAAA</sequence>
<evidence type="ECO:0000256" key="1">
    <source>
        <dbReference type="ARBA" id="ARBA00004496"/>
    </source>
</evidence>
<feature type="domain" description="HTH marR-type" evidence="2">
    <location>
        <begin position="3"/>
        <end position="138"/>
    </location>
</feature>
<name>A0A5C8P883_9HYPH</name>
<keyword evidence="4" id="KW-1185">Reference proteome</keyword>
<proteinExistence type="predicted"/>
<comment type="caution">
    <text evidence="3">The sequence shown here is derived from an EMBL/GenBank/DDBJ whole genome shotgun (WGS) entry which is preliminary data.</text>
</comment>